<reference evidence="3" key="1">
    <citation type="submission" date="2020-05" db="EMBL/GenBank/DDBJ databases">
        <title>Frigoriglobus tundricola gen. nov., sp. nov., a psychrotolerant cellulolytic planctomycete of the family Gemmataceae with two divergent copies of 16S rRNA gene.</title>
        <authorList>
            <person name="Kulichevskaya I.S."/>
            <person name="Ivanova A.A."/>
            <person name="Naumoff D.G."/>
            <person name="Beletsky A.V."/>
            <person name="Rijpstra W.I.C."/>
            <person name="Sinninghe Damste J.S."/>
            <person name="Mardanov A.V."/>
            <person name="Ravin N.V."/>
            <person name="Dedysh S.N."/>
        </authorList>
    </citation>
    <scope>NUCLEOTIDE SEQUENCE [LARGE SCALE GENOMIC DNA]</scope>
    <source>
        <strain evidence="3">PL17</strain>
    </source>
</reference>
<gene>
    <name evidence="2" type="ORF">FTUN_4668</name>
</gene>
<feature type="transmembrane region" description="Helical" evidence="1">
    <location>
        <begin position="129"/>
        <end position="151"/>
    </location>
</feature>
<proteinExistence type="predicted"/>
<dbReference type="EMBL" id="CP053452">
    <property type="protein sequence ID" value="QJW97103.1"/>
    <property type="molecule type" value="Genomic_DNA"/>
</dbReference>
<evidence type="ECO:0000313" key="3">
    <source>
        <dbReference type="Proteomes" id="UP000503447"/>
    </source>
</evidence>
<name>A0A6M5YV38_9BACT</name>
<keyword evidence="1" id="KW-0812">Transmembrane</keyword>
<organism evidence="2 3">
    <name type="scientific">Frigoriglobus tundricola</name>
    <dbReference type="NCBI Taxonomy" id="2774151"/>
    <lineage>
        <taxon>Bacteria</taxon>
        <taxon>Pseudomonadati</taxon>
        <taxon>Planctomycetota</taxon>
        <taxon>Planctomycetia</taxon>
        <taxon>Gemmatales</taxon>
        <taxon>Gemmataceae</taxon>
        <taxon>Frigoriglobus</taxon>
    </lineage>
</organism>
<dbReference type="AlphaFoldDB" id="A0A6M5YV38"/>
<evidence type="ECO:0000256" key="1">
    <source>
        <dbReference type="SAM" id="Phobius"/>
    </source>
</evidence>
<keyword evidence="1" id="KW-1133">Transmembrane helix</keyword>
<dbReference type="KEGG" id="ftj:FTUN_4668"/>
<keyword evidence="1" id="KW-0472">Membrane</keyword>
<keyword evidence="3" id="KW-1185">Reference proteome</keyword>
<accession>A0A6M5YV38</accession>
<sequence length="366" mass="40675">MGYHGDPTAPVDHVLVLAGEVRAGGLLVKAAWRSDSDRPGDDPLWSPALEAALLVGLDAFRQSDAVPPALAKSLTRPPGFDRKQRTMKKVAAVPPGPRRLPRLAVRYTFYAAYFAALGYVMYRYIEDDWVWICLVPVFISVLFVLPAFLLFARFEARRLFSAEPRKRAACAGAPDRPARCVVVGGGATGCLDSPSVRKHAADLEAAGFAHAGDWVRAPTDEPGAVRRVFRAPDGATYLSLVCRSRGVWPVAVEVQVQTFFPDGWRVESSNAPADGFWWGRTTAAHVFRVLPDVAGPLELFAAHAAEVARAAATANQTPAPHERFEQFIGRQEAIHEEERRQWALHPYSWSDHLRWYVDRPRKEYRR</sequence>
<dbReference type="Proteomes" id="UP000503447">
    <property type="component" value="Chromosome"/>
</dbReference>
<evidence type="ECO:0000313" key="2">
    <source>
        <dbReference type="EMBL" id="QJW97103.1"/>
    </source>
</evidence>
<protein>
    <submittedName>
        <fullName evidence="2">Uncharacterized protein</fullName>
    </submittedName>
</protein>
<feature type="transmembrane region" description="Helical" evidence="1">
    <location>
        <begin position="107"/>
        <end position="123"/>
    </location>
</feature>